<dbReference type="EMBL" id="LAZR01006005">
    <property type="protein sequence ID" value="KKM95468.1"/>
    <property type="molecule type" value="Genomic_DNA"/>
</dbReference>
<accession>A0A0F9LQ37</accession>
<reference evidence="1" key="1">
    <citation type="journal article" date="2015" name="Nature">
        <title>Complex archaea that bridge the gap between prokaryotes and eukaryotes.</title>
        <authorList>
            <person name="Spang A."/>
            <person name="Saw J.H."/>
            <person name="Jorgensen S.L."/>
            <person name="Zaremba-Niedzwiedzka K."/>
            <person name="Martijn J."/>
            <person name="Lind A.E."/>
            <person name="van Eijk R."/>
            <person name="Schleper C."/>
            <person name="Guy L."/>
            <person name="Ettema T.J."/>
        </authorList>
    </citation>
    <scope>NUCLEOTIDE SEQUENCE</scope>
</reference>
<name>A0A0F9LQ37_9ZZZZ</name>
<proteinExistence type="predicted"/>
<dbReference type="AlphaFoldDB" id="A0A0F9LQ37"/>
<protein>
    <submittedName>
        <fullName evidence="1">Uncharacterized protein</fullName>
    </submittedName>
</protein>
<evidence type="ECO:0000313" key="1">
    <source>
        <dbReference type="EMBL" id="KKM95468.1"/>
    </source>
</evidence>
<comment type="caution">
    <text evidence="1">The sequence shown here is derived from an EMBL/GenBank/DDBJ whole genome shotgun (WGS) entry which is preliminary data.</text>
</comment>
<sequence length="55" mass="6765">MSVKGSWRRPCTTTHEEHDLRQLYMYTDMTREEFDMEYEKLKLKGLIRRSGRIIK</sequence>
<organism evidence="1">
    <name type="scientific">marine sediment metagenome</name>
    <dbReference type="NCBI Taxonomy" id="412755"/>
    <lineage>
        <taxon>unclassified sequences</taxon>
        <taxon>metagenomes</taxon>
        <taxon>ecological metagenomes</taxon>
    </lineage>
</organism>
<gene>
    <name evidence="1" type="ORF">LCGC14_1187980</name>
</gene>